<gene>
    <name evidence="1" type="ORF">S12H4_58046</name>
</gene>
<name>X1UHX1_9ZZZZ</name>
<dbReference type="AlphaFoldDB" id="X1UHX1"/>
<feature type="non-terminal residue" evidence="1">
    <location>
        <position position="191"/>
    </location>
</feature>
<sequence length="191" mass="22080">GGLFEKIPYIEVGSRDEIEAFLGFRHVTGIKEWKPAEKAEFIAKMIDDRGMSYEQVMRKIGSKTPTVRQHYISYRLLLQIGNVPEENLQERFSVMYLSLRTQGVQKYLQIDIYSDPETAKKPVPKKRLANLANFALWLFGDSEKERPPLFTDSRQVDNFGRILESNEAVEYLERTEQPSFEIALRISGGDE</sequence>
<accession>X1UHX1</accession>
<dbReference type="EMBL" id="BARW01037642">
    <property type="protein sequence ID" value="GAJ17144.1"/>
    <property type="molecule type" value="Genomic_DNA"/>
</dbReference>
<comment type="caution">
    <text evidence="1">The sequence shown here is derived from an EMBL/GenBank/DDBJ whole genome shotgun (WGS) entry which is preliminary data.</text>
</comment>
<organism evidence="1">
    <name type="scientific">marine sediment metagenome</name>
    <dbReference type="NCBI Taxonomy" id="412755"/>
    <lineage>
        <taxon>unclassified sequences</taxon>
        <taxon>metagenomes</taxon>
        <taxon>ecological metagenomes</taxon>
    </lineage>
</organism>
<evidence type="ECO:0000313" key="1">
    <source>
        <dbReference type="EMBL" id="GAJ17144.1"/>
    </source>
</evidence>
<protein>
    <submittedName>
        <fullName evidence="1">Uncharacterized protein</fullName>
    </submittedName>
</protein>
<reference evidence="1" key="1">
    <citation type="journal article" date="2014" name="Front. Microbiol.">
        <title>High frequency of phylogenetically diverse reductive dehalogenase-homologous genes in deep subseafloor sedimentary metagenomes.</title>
        <authorList>
            <person name="Kawai M."/>
            <person name="Futagami T."/>
            <person name="Toyoda A."/>
            <person name="Takaki Y."/>
            <person name="Nishi S."/>
            <person name="Hori S."/>
            <person name="Arai W."/>
            <person name="Tsubouchi T."/>
            <person name="Morono Y."/>
            <person name="Uchiyama I."/>
            <person name="Ito T."/>
            <person name="Fujiyama A."/>
            <person name="Inagaki F."/>
            <person name="Takami H."/>
        </authorList>
    </citation>
    <scope>NUCLEOTIDE SEQUENCE</scope>
    <source>
        <strain evidence="1">Expedition CK06-06</strain>
    </source>
</reference>
<feature type="non-terminal residue" evidence="1">
    <location>
        <position position="1"/>
    </location>
</feature>
<proteinExistence type="predicted"/>